<dbReference type="EMBL" id="WIXO01000001">
    <property type="protein sequence ID" value="MTE21940.1"/>
    <property type="molecule type" value="Genomic_DNA"/>
</dbReference>
<comment type="caution">
    <text evidence="2">The sequence shown here is derived from an EMBL/GenBank/DDBJ whole genome shotgun (WGS) entry which is preliminary data.</text>
</comment>
<protein>
    <submittedName>
        <fullName evidence="2">Uncharacterized protein</fullName>
    </submittedName>
</protein>
<dbReference type="OrthoDB" id="3440574at2"/>
<accession>A0A6G2BI65</accession>
<evidence type="ECO:0000313" key="3">
    <source>
        <dbReference type="Proteomes" id="UP000473014"/>
    </source>
</evidence>
<feature type="compositionally biased region" description="Basic and acidic residues" evidence="1">
    <location>
        <begin position="124"/>
        <end position="133"/>
    </location>
</feature>
<dbReference type="AlphaFoldDB" id="A0A6G2BI65"/>
<reference evidence="2 3" key="1">
    <citation type="submission" date="2019-11" db="EMBL/GenBank/DDBJ databases">
        <authorList>
            <person name="Yuan L."/>
        </authorList>
    </citation>
    <scope>NUCLEOTIDE SEQUENCE [LARGE SCALE GENOMIC DNA]</scope>
    <source>
        <strain evidence="2 3">TRM43335</strain>
    </source>
</reference>
<gene>
    <name evidence="2" type="ORF">F0L17_23065</name>
</gene>
<organism evidence="2 3">
    <name type="scientific">Streptomyces taklimakanensis</name>
    <dbReference type="NCBI Taxonomy" id="2569853"/>
    <lineage>
        <taxon>Bacteria</taxon>
        <taxon>Bacillati</taxon>
        <taxon>Actinomycetota</taxon>
        <taxon>Actinomycetes</taxon>
        <taxon>Kitasatosporales</taxon>
        <taxon>Streptomycetaceae</taxon>
        <taxon>Streptomyces</taxon>
    </lineage>
</organism>
<feature type="region of interest" description="Disordered" evidence="1">
    <location>
        <begin position="566"/>
        <end position="587"/>
    </location>
</feature>
<evidence type="ECO:0000256" key="1">
    <source>
        <dbReference type="SAM" id="MobiDB-lite"/>
    </source>
</evidence>
<sequence length="700" mass="77314">MAERTVAAGRNGGRSEEIDKLLVHAFLEDLRQAYARPFWSVRGRRRTAYPVALIDGAAPGDGEDAGERLLELVNDVRVETGEWDPLLVVYAGARPSARIAEAGPEAPLVLPLEDLDTTGPGRAAGKDEPDWRPSPHPPTAWYRPVELSEPGDTGGTGEAGRYRPVEAPPPPWYAHRAFAVVSCLALLVPLLGWVGYRLGGPDCLYRPFSGQVSVRSMADECVGYSDSDAFRFNDQAGQEKLQQVQKKIFAQNREVRDAWERSERRRPYVTLVYLGTLTGRETSRKEEAYAAERQELEGLAIAQYHGLQESGTAYDVPLLHIVVANAGFQMEHADPVVDMIADLAREERDAPVVGVVGLVESRTSTVEALERLGRVGIPAVAPTLSGEGMYKSSPLYLQIASPNREQARMVDEYGKALSLPGTRVYYTVGERSKLPDDLYVSTLVAELRKQVDNLEYTEEFTGRGLTRECGYRGMLFFAGRWSEFPDFLRKLDRSCGDDQPHHLVADDSVNRYMANPLLRGSAPAGLPLVFASKAPLATCEELRSRAREGRDRAAGTFLRLIGEDRDGGTLDPPRCAGGGSDAPDEPVGERVGLAYDSAKLLLRAVETLTARIRLSDDSWNPRLITPTAVHTEVLHQNGHNPFWGATGRIEFHRDGGEPIGRAISFMRVENITDVDERPREVFRCQGAKEDGRTDCERPRR</sequence>
<dbReference type="RefSeq" id="WP_155072551.1">
    <property type="nucleotide sequence ID" value="NZ_WIXO01000001.1"/>
</dbReference>
<dbReference type="Proteomes" id="UP000473014">
    <property type="component" value="Unassembled WGS sequence"/>
</dbReference>
<evidence type="ECO:0000313" key="2">
    <source>
        <dbReference type="EMBL" id="MTE21940.1"/>
    </source>
</evidence>
<name>A0A6G2BI65_9ACTN</name>
<feature type="region of interest" description="Disordered" evidence="1">
    <location>
        <begin position="111"/>
        <end position="162"/>
    </location>
</feature>
<keyword evidence="3" id="KW-1185">Reference proteome</keyword>
<proteinExistence type="predicted"/>